<feature type="transmembrane region" description="Helical" evidence="8">
    <location>
        <begin position="313"/>
        <end position="346"/>
    </location>
</feature>
<feature type="transmembrane region" description="Helical" evidence="8">
    <location>
        <begin position="202"/>
        <end position="225"/>
    </location>
</feature>
<evidence type="ECO:0000256" key="1">
    <source>
        <dbReference type="ARBA" id="ARBA00004651"/>
    </source>
</evidence>
<dbReference type="PANTHER" id="PTHR30269">
    <property type="entry name" value="TRANSMEMBRANE PROTEIN YFCA"/>
    <property type="match status" value="1"/>
</dbReference>
<protein>
    <recommendedName>
        <fullName evidence="8">Probable membrane transporter protein</fullName>
    </recommendedName>
</protein>
<comment type="similarity">
    <text evidence="2 8">Belongs to the 4-toluene sulfonate uptake permease (TSUP) (TC 2.A.102) family.</text>
</comment>
<dbReference type="Pfam" id="PF01925">
    <property type="entry name" value="TauE"/>
    <property type="match status" value="1"/>
</dbReference>
<dbReference type="Proteomes" id="UP000231644">
    <property type="component" value="Unassembled WGS sequence"/>
</dbReference>
<organism evidence="10 11">
    <name type="scientific">Pseudooceanicola nitratireducens</name>
    <dbReference type="NCBI Taxonomy" id="517719"/>
    <lineage>
        <taxon>Bacteria</taxon>
        <taxon>Pseudomonadati</taxon>
        <taxon>Pseudomonadota</taxon>
        <taxon>Alphaproteobacteria</taxon>
        <taxon>Rhodobacterales</taxon>
        <taxon>Paracoccaceae</taxon>
        <taxon>Pseudooceanicola</taxon>
    </lineage>
</organism>
<comment type="subcellular location">
    <subcellularLocation>
        <location evidence="1 8">Cell membrane</location>
        <topology evidence="1 8">Multi-pass membrane protein</topology>
    </subcellularLocation>
</comment>
<keyword evidence="11" id="KW-1185">Reference proteome</keyword>
<evidence type="ECO:0000256" key="9">
    <source>
        <dbReference type="SAM" id="MobiDB-lite"/>
    </source>
</evidence>
<evidence type="ECO:0000256" key="6">
    <source>
        <dbReference type="ARBA" id="ARBA00022989"/>
    </source>
</evidence>
<keyword evidence="5 8" id="KW-0812">Transmembrane</keyword>
<feature type="transmembrane region" description="Helical" evidence="8">
    <location>
        <begin position="120"/>
        <end position="149"/>
    </location>
</feature>
<dbReference type="InterPro" id="IPR052017">
    <property type="entry name" value="TSUP"/>
</dbReference>
<evidence type="ECO:0000256" key="3">
    <source>
        <dbReference type="ARBA" id="ARBA00022448"/>
    </source>
</evidence>
<evidence type="ECO:0000313" key="10">
    <source>
        <dbReference type="EMBL" id="SFC43203.1"/>
    </source>
</evidence>
<feature type="transmembrane region" description="Helical" evidence="8">
    <location>
        <begin position="358"/>
        <end position="377"/>
    </location>
</feature>
<gene>
    <name evidence="10" type="ORF">SAMN05421762_0890</name>
</gene>
<keyword evidence="3" id="KW-0813">Transport</keyword>
<feature type="region of interest" description="Disordered" evidence="9">
    <location>
        <begin position="24"/>
        <end position="47"/>
    </location>
</feature>
<name>A0A1I1JB85_9RHOB</name>
<evidence type="ECO:0000256" key="2">
    <source>
        <dbReference type="ARBA" id="ARBA00009142"/>
    </source>
</evidence>
<sequence>MAGSIISLAFISCSGETAWRSTVSRTGCPRGARPRKVPLPTLRQTSPSVSSRASANLTVCRLLPSIEARARSVGSWSPGCGAAVSISSRIRVSAASLVHRIMISPQTNLQTKTQIGNTRLVILVLGNYPMLTTLVLIIAGLAAGALNAVAGGGTFLSFPALVWAGIPPIMANATATLAALPGYISSAWAFRDDIHASDSLPLLMVIAIASLGGGLGAALLLATPGTVFEGIVPWLLAFATVIFALGPRITASMRRRGRAKTGLGAATIVLLLVATYGGYFNGGVGILLLAAMGLIGLTNLNEMNGLKNLVSSILSLVSVIVYIGAGLIAWQHALVLGLACASGGYLGATMSRRIRNPTLLRAFITVVGITMTIVFFLQ</sequence>
<dbReference type="GO" id="GO:0005886">
    <property type="term" value="C:plasma membrane"/>
    <property type="evidence" value="ECO:0007669"/>
    <property type="project" value="UniProtKB-SubCell"/>
</dbReference>
<evidence type="ECO:0000313" key="11">
    <source>
        <dbReference type="Proteomes" id="UP000231644"/>
    </source>
</evidence>
<evidence type="ECO:0000256" key="5">
    <source>
        <dbReference type="ARBA" id="ARBA00022692"/>
    </source>
</evidence>
<dbReference type="AlphaFoldDB" id="A0A1I1JB85"/>
<accession>A0A1I1JB85</accession>
<feature type="transmembrane region" description="Helical" evidence="8">
    <location>
        <begin position="231"/>
        <end position="251"/>
    </location>
</feature>
<dbReference type="EMBL" id="FOLX01000001">
    <property type="protein sequence ID" value="SFC43203.1"/>
    <property type="molecule type" value="Genomic_DNA"/>
</dbReference>
<proteinExistence type="inferred from homology"/>
<feature type="transmembrane region" description="Helical" evidence="8">
    <location>
        <begin position="169"/>
        <end position="190"/>
    </location>
</feature>
<dbReference type="InterPro" id="IPR002781">
    <property type="entry name" value="TM_pro_TauE-like"/>
</dbReference>
<reference evidence="10 11" key="1">
    <citation type="submission" date="2016-10" db="EMBL/GenBank/DDBJ databases">
        <authorList>
            <person name="de Groot N.N."/>
        </authorList>
    </citation>
    <scope>NUCLEOTIDE SEQUENCE [LARGE SCALE GENOMIC DNA]</scope>
    <source>
        <strain evidence="10 11">DSM 29619</strain>
    </source>
</reference>
<evidence type="ECO:0000256" key="4">
    <source>
        <dbReference type="ARBA" id="ARBA00022475"/>
    </source>
</evidence>
<evidence type="ECO:0000256" key="8">
    <source>
        <dbReference type="RuleBase" id="RU363041"/>
    </source>
</evidence>
<dbReference type="PANTHER" id="PTHR30269:SF0">
    <property type="entry name" value="MEMBRANE TRANSPORTER PROTEIN YFCA-RELATED"/>
    <property type="match status" value="1"/>
</dbReference>
<keyword evidence="7 8" id="KW-0472">Membrane</keyword>
<evidence type="ECO:0000256" key="7">
    <source>
        <dbReference type="ARBA" id="ARBA00023136"/>
    </source>
</evidence>
<keyword evidence="4 8" id="KW-1003">Cell membrane</keyword>
<keyword evidence="6 8" id="KW-1133">Transmembrane helix</keyword>
<feature type="transmembrane region" description="Helical" evidence="8">
    <location>
        <begin position="263"/>
        <end position="293"/>
    </location>
</feature>